<dbReference type="GO" id="GO:0003006">
    <property type="term" value="P:developmental process involved in reproduction"/>
    <property type="evidence" value="ECO:0007669"/>
    <property type="project" value="UniProtKB-ARBA"/>
</dbReference>
<dbReference type="EMBL" id="SEYY01020711">
    <property type="protein sequence ID" value="KAB7497087.1"/>
    <property type="molecule type" value="Genomic_DNA"/>
</dbReference>
<dbReference type="FunFam" id="1.25.40.20:FF:000264">
    <property type="entry name" value="Fem-1 homolog B"/>
    <property type="match status" value="1"/>
</dbReference>
<evidence type="ECO:0000256" key="1">
    <source>
        <dbReference type="ARBA" id="ARBA00004906"/>
    </source>
</evidence>
<dbReference type="AlphaFoldDB" id="A0A5N5SSV7"/>
<dbReference type="InterPro" id="IPR036770">
    <property type="entry name" value="Ankyrin_rpt-contain_sf"/>
</dbReference>
<keyword evidence="8" id="KW-1185">Reference proteome</keyword>
<dbReference type="OrthoDB" id="4429489at2759"/>
<comment type="caution">
    <text evidence="7">The sequence shown here is derived from an EMBL/GenBank/DDBJ whole genome shotgun (WGS) entry which is preliminary data.</text>
</comment>
<keyword evidence="3" id="KW-0833">Ubl conjugation pathway</keyword>
<organism evidence="7 8">
    <name type="scientific">Armadillidium nasatum</name>
    <dbReference type="NCBI Taxonomy" id="96803"/>
    <lineage>
        <taxon>Eukaryota</taxon>
        <taxon>Metazoa</taxon>
        <taxon>Ecdysozoa</taxon>
        <taxon>Arthropoda</taxon>
        <taxon>Crustacea</taxon>
        <taxon>Multicrustacea</taxon>
        <taxon>Malacostraca</taxon>
        <taxon>Eumalacostraca</taxon>
        <taxon>Peracarida</taxon>
        <taxon>Isopoda</taxon>
        <taxon>Oniscidea</taxon>
        <taxon>Crinocheta</taxon>
        <taxon>Armadillidiidae</taxon>
        <taxon>Armadillidium</taxon>
    </lineage>
</organism>
<evidence type="ECO:0000256" key="2">
    <source>
        <dbReference type="ARBA" id="ARBA00022737"/>
    </source>
</evidence>
<name>A0A5N5SSV7_9CRUS</name>
<dbReference type="Pfam" id="PF12796">
    <property type="entry name" value="Ank_2"/>
    <property type="match status" value="2"/>
</dbReference>
<sequence>MSPELEVLKNKIFHASKVGMSVALYDHLTDIPDPDCSKLLGSYTEEEGQKCTPLLIASRNGHEKAVRTLLKFQPDLEMEGTVKFDGYVIEGASPLWCAAGAGHLSVVKMLVRAGADVNHPTKSNSTPLRAACFDGRLDIVKYLTNHNANIHITNKYNNTCLMIAAYKGHTHIVQFLLDLGANPDERANCGATALHFAAECGHVEIVKELLKAGAKICKNEYGITPLIAAAERTRAEVVEYFINNQELTKEEKIDAYELLGASFASDKDNYDIGLASMYLMLGMQERYRDPNKIKCKEECKTVEELKNLTTAELHMESLVIRERILGSHNPEVVPHPVIFRGAVFADNARFDKCLNLWLHALRLKQSNKVSVVKDLLRFAQASFLLIFVFSQMLHVGLNLDFNVVEEILESTRLELERNCQKHLFPGPKDDIEAVKQYLMPGKLETNLLILKCSMS</sequence>
<proteinExistence type="inferred from homology"/>
<protein>
    <submittedName>
        <fullName evidence="7">Protein fem-1-like protein B</fullName>
    </submittedName>
</protein>
<dbReference type="Proteomes" id="UP000326759">
    <property type="component" value="Unassembled WGS sequence"/>
</dbReference>
<keyword evidence="2" id="KW-0677">Repeat</keyword>
<evidence type="ECO:0000313" key="8">
    <source>
        <dbReference type="Proteomes" id="UP000326759"/>
    </source>
</evidence>
<keyword evidence="4 6" id="KW-0040">ANK repeat</keyword>
<evidence type="ECO:0000313" key="7">
    <source>
        <dbReference type="EMBL" id="KAB7497087.1"/>
    </source>
</evidence>
<dbReference type="SMART" id="SM00248">
    <property type="entry name" value="ANK"/>
    <property type="match status" value="6"/>
</dbReference>
<reference evidence="7 8" key="1">
    <citation type="journal article" date="2019" name="PLoS Biol.">
        <title>Sex chromosomes control vertical transmission of feminizing Wolbachia symbionts in an isopod.</title>
        <authorList>
            <person name="Becking T."/>
            <person name="Chebbi M.A."/>
            <person name="Giraud I."/>
            <person name="Moumen B."/>
            <person name="Laverre T."/>
            <person name="Caubet Y."/>
            <person name="Peccoud J."/>
            <person name="Gilbert C."/>
            <person name="Cordaux R."/>
        </authorList>
    </citation>
    <scope>NUCLEOTIDE SEQUENCE [LARGE SCALE GENOMIC DNA]</scope>
    <source>
        <strain evidence="7">ANa2</strain>
        <tissue evidence="7">Whole body excluding digestive tract and cuticle</tissue>
    </source>
</reference>
<feature type="repeat" description="ANK" evidence="6">
    <location>
        <begin position="90"/>
        <end position="122"/>
    </location>
</feature>
<dbReference type="InterPro" id="IPR002110">
    <property type="entry name" value="Ankyrin_rpt"/>
</dbReference>
<evidence type="ECO:0000256" key="4">
    <source>
        <dbReference type="ARBA" id="ARBA00023043"/>
    </source>
</evidence>
<dbReference type="Gene3D" id="1.25.40.20">
    <property type="entry name" value="Ankyrin repeat-containing domain"/>
    <property type="match status" value="2"/>
</dbReference>
<dbReference type="SUPFAM" id="SSF48403">
    <property type="entry name" value="Ankyrin repeat"/>
    <property type="match status" value="1"/>
</dbReference>
<comment type="similarity">
    <text evidence="5">Belongs to the fem-1 family.</text>
</comment>
<dbReference type="PROSITE" id="PS50088">
    <property type="entry name" value="ANK_REPEAT"/>
    <property type="match status" value="4"/>
</dbReference>
<dbReference type="PROSITE" id="PS50297">
    <property type="entry name" value="ANK_REP_REGION"/>
    <property type="match status" value="4"/>
</dbReference>
<evidence type="ECO:0000256" key="6">
    <source>
        <dbReference type="PROSITE-ProRule" id="PRU00023"/>
    </source>
</evidence>
<dbReference type="PANTHER" id="PTHR24188:SF29">
    <property type="entry name" value="GH09064P"/>
    <property type="match status" value="1"/>
</dbReference>
<dbReference type="GO" id="GO:0043161">
    <property type="term" value="P:proteasome-mediated ubiquitin-dependent protein catabolic process"/>
    <property type="evidence" value="ECO:0007669"/>
    <property type="project" value="UniProtKB-ARBA"/>
</dbReference>
<evidence type="ECO:0000256" key="3">
    <source>
        <dbReference type="ARBA" id="ARBA00022786"/>
    </source>
</evidence>
<feature type="repeat" description="ANK" evidence="6">
    <location>
        <begin position="156"/>
        <end position="188"/>
    </location>
</feature>
<feature type="repeat" description="ANK" evidence="6">
    <location>
        <begin position="189"/>
        <end position="221"/>
    </location>
</feature>
<evidence type="ECO:0000256" key="5">
    <source>
        <dbReference type="ARBA" id="ARBA00038500"/>
    </source>
</evidence>
<comment type="pathway">
    <text evidence="1">Protein modification; protein ubiquitination.</text>
</comment>
<feature type="repeat" description="ANK" evidence="6">
    <location>
        <begin position="123"/>
        <end position="155"/>
    </location>
</feature>
<gene>
    <name evidence="7" type="primary">FEM1B</name>
    <name evidence="7" type="ORF">Anas_10557</name>
</gene>
<accession>A0A5N5SSV7</accession>
<dbReference type="PANTHER" id="PTHR24188">
    <property type="entry name" value="ANKYRIN REPEAT PROTEIN"/>
    <property type="match status" value="1"/>
</dbReference>
<dbReference type="Pfam" id="PF00023">
    <property type="entry name" value="Ank"/>
    <property type="match status" value="1"/>
</dbReference>